<keyword evidence="4" id="KW-1185">Reference proteome</keyword>
<organism evidence="3 4">
    <name type="scientific">Zea mays</name>
    <name type="common">Maize</name>
    <dbReference type="NCBI Taxonomy" id="4577"/>
    <lineage>
        <taxon>Eukaryota</taxon>
        <taxon>Viridiplantae</taxon>
        <taxon>Streptophyta</taxon>
        <taxon>Embryophyta</taxon>
        <taxon>Tracheophyta</taxon>
        <taxon>Spermatophyta</taxon>
        <taxon>Magnoliopsida</taxon>
        <taxon>Liliopsida</taxon>
        <taxon>Poales</taxon>
        <taxon>Poaceae</taxon>
        <taxon>PACMAD clade</taxon>
        <taxon>Panicoideae</taxon>
        <taxon>Andropogonodae</taxon>
        <taxon>Andropogoneae</taxon>
        <taxon>Tripsacinae</taxon>
        <taxon>Zea</taxon>
    </lineage>
</organism>
<dbReference type="PANTHER" id="PTHR23257">
    <property type="entry name" value="SERINE-THREONINE PROTEIN KINASE"/>
    <property type="match status" value="1"/>
</dbReference>
<evidence type="ECO:0000313" key="3">
    <source>
        <dbReference type="EnsemblPlants" id="Zm00001eb147730_P002"/>
    </source>
</evidence>
<dbReference type="PANTHER" id="PTHR23257:SF703">
    <property type="entry name" value="KINASE SUPERFAMILY WITH OCTICOSAPEPTIDE_PHOX_BEM1P DOMAIN-CONTAINING PROTEIN"/>
    <property type="match status" value="1"/>
</dbReference>
<sequence length="207" mass="22442">MAAFAAPSLSSRILLASPHSPPTLLRLRRAGGRSLELSSRRGGSARLRVVRRAVTEEDSGTARGDEEVEEAPEEPVAGRDLITLAACLVGLLTGVSIVLFNLSIDVYSFGIVMWELLTREEPYSGMRAAEIIGGIVNDSLRPQIPSCKGPEAIFVFIAVDDPTPSDNLSSADFMGEHLCHGDSKACLMFSFNPRVNRLPFAFRRKQA</sequence>
<keyword evidence="1" id="KW-1133">Transmembrane helix</keyword>
<reference evidence="4" key="1">
    <citation type="submission" date="2015-12" db="EMBL/GenBank/DDBJ databases">
        <title>Update maize B73 reference genome by single molecule sequencing technologies.</title>
        <authorList>
            <consortium name="Maize Genome Sequencing Project"/>
            <person name="Ware D."/>
        </authorList>
    </citation>
    <scope>NUCLEOTIDE SEQUENCE [LARGE SCALE GENOMIC DNA]</scope>
    <source>
        <strain evidence="4">cv. B73</strain>
    </source>
</reference>
<dbReference type="SUPFAM" id="SSF56112">
    <property type="entry name" value="Protein kinase-like (PK-like)"/>
    <property type="match status" value="1"/>
</dbReference>
<dbReference type="Proteomes" id="UP000007305">
    <property type="component" value="Chromosome 3"/>
</dbReference>
<dbReference type="Gramene" id="Zm00001eb147730_T002">
    <property type="protein sequence ID" value="Zm00001eb147730_P002"/>
    <property type="gene ID" value="Zm00001eb147730"/>
</dbReference>
<dbReference type="EnsemblPlants" id="Zm00001eb147730_T002">
    <property type="protein sequence ID" value="Zm00001eb147730_P002"/>
    <property type="gene ID" value="Zm00001eb147730"/>
</dbReference>
<protein>
    <recommendedName>
        <fullName evidence="2">Serine-threonine/tyrosine-protein kinase catalytic domain-containing protein</fullName>
    </recommendedName>
</protein>
<feature type="transmembrane region" description="Helical" evidence="1">
    <location>
        <begin position="81"/>
        <end position="104"/>
    </location>
</feature>
<keyword evidence="1" id="KW-0812">Transmembrane</keyword>
<reference evidence="3" key="3">
    <citation type="submission" date="2021-05" db="UniProtKB">
        <authorList>
            <consortium name="EnsemblPlants"/>
        </authorList>
    </citation>
    <scope>IDENTIFICATION</scope>
    <source>
        <strain evidence="3">cv. B73</strain>
    </source>
</reference>
<evidence type="ECO:0000256" key="1">
    <source>
        <dbReference type="SAM" id="Phobius"/>
    </source>
</evidence>
<evidence type="ECO:0000313" key="4">
    <source>
        <dbReference type="Proteomes" id="UP000007305"/>
    </source>
</evidence>
<keyword evidence="1" id="KW-0472">Membrane</keyword>
<dbReference type="InterPro" id="IPR050167">
    <property type="entry name" value="Ser_Thr_protein_kinase"/>
</dbReference>
<feature type="domain" description="Serine-threonine/tyrosine-protein kinase catalytic" evidence="2">
    <location>
        <begin position="100"/>
        <end position="147"/>
    </location>
</feature>
<dbReference type="InterPro" id="IPR001245">
    <property type="entry name" value="Ser-Thr/Tyr_kinase_cat_dom"/>
</dbReference>
<dbReference type="Gene3D" id="1.10.510.10">
    <property type="entry name" value="Transferase(Phosphotransferase) domain 1"/>
    <property type="match status" value="1"/>
</dbReference>
<reference evidence="3" key="2">
    <citation type="submission" date="2019-07" db="EMBL/GenBank/DDBJ databases">
        <authorList>
            <person name="Seetharam A."/>
            <person name="Woodhouse M."/>
            <person name="Cannon E."/>
        </authorList>
    </citation>
    <scope>NUCLEOTIDE SEQUENCE [LARGE SCALE GENOMIC DNA]</scope>
    <source>
        <strain evidence="3">cv. B73</strain>
    </source>
</reference>
<evidence type="ECO:0000259" key="2">
    <source>
        <dbReference type="Pfam" id="PF07714"/>
    </source>
</evidence>
<proteinExistence type="predicted"/>
<dbReference type="InterPro" id="IPR011009">
    <property type="entry name" value="Kinase-like_dom_sf"/>
</dbReference>
<name>A0A804NAU2_MAIZE</name>
<dbReference type="GO" id="GO:0004672">
    <property type="term" value="F:protein kinase activity"/>
    <property type="evidence" value="ECO:0007669"/>
    <property type="project" value="InterPro"/>
</dbReference>
<dbReference type="AlphaFoldDB" id="A0A804NAU2"/>
<accession>A0A804NAU2</accession>
<dbReference type="Pfam" id="PF07714">
    <property type="entry name" value="PK_Tyr_Ser-Thr"/>
    <property type="match status" value="1"/>
</dbReference>